<reference evidence="1" key="1">
    <citation type="submission" date="2022-02" db="EMBL/GenBank/DDBJ databases">
        <title>Plant Genome Project.</title>
        <authorList>
            <person name="Zhang R.-G."/>
        </authorList>
    </citation>
    <scope>NUCLEOTIDE SEQUENCE</scope>
    <source>
        <strain evidence="1">AT1</strain>
    </source>
</reference>
<dbReference type="EMBL" id="CM046395">
    <property type="protein sequence ID" value="KAI8541947.1"/>
    <property type="molecule type" value="Genomic_DNA"/>
</dbReference>
<dbReference type="Proteomes" id="UP001062846">
    <property type="component" value="Chromosome 8"/>
</dbReference>
<evidence type="ECO:0000313" key="1">
    <source>
        <dbReference type="EMBL" id="KAI8541947.1"/>
    </source>
</evidence>
<comment type="caution">
    <text evidence="1">The sequence shown here is derived from an EMBL/GenBank/DDBJ whole genome shotgun (WGS) entry which is preliminary data.</text>
</comment>
<keyword evidence="2" id="KW-1185">Reference proteome</keyword>
<gene>
    <name evidence="1" type="ORF">RHMOL_Rhmol08G0100400</name>
</gene>
<name>A0ACC0MN98_RHOML</name>
<evidence type="ECO:0000313" key="2">
    <source>
        <dbReference type="Proteomes" id="UP001062846"/>
    </source>
</evidence>
<protein>
    <submittedName>
        <fullName evidence="1">Uncharacterized protein</fullName>
    </submittedName>
</protein>
<organism evidence="1 2">
    <name type="scientific">Rhododendron molle</name>
    <name type="common">Chinese azalea</name>
    <name type="synonym">Azalea mollis</name>
    <dbReference type="NCBI Taxonomy" id="49168"/>
    <lineage>
        <taxon>Eukaryota</taxon>
        <taxon>Viridiplantae</taxon>
        <taxon>Streptophyta</taxon>
        <taxon>Embryophyta</taxon>
        <taxon>Tracheophyta</taxon>
        <taxon>Spermatophyta</taxon>
        <taxon>Magnoliopsida</taxon>
        <taxon>eudicotyledons</taxon>
        <taxon>Gunneridae</taxon>
        <taxon>Pentapetalae</taxon>
        <taxon>asterids</taxon>
        <taxon>Ericales</taxon>
        <taxon>Ericaceae</taxon>
        <taxon>Ericoideae</taxon>
        <taxon>Rhodoreae</taxon>
        <taxon>Rhododendron</taxon>
    </lineage>
</organism>
<accession>A0ACC0MN98</accession>
<sequence length="273" mass="31728">MDMQVPLGVRKGGWTEEEDCLLRKCVEKHGEGNWHQVPRKAGLNRCRKSCRLRWLNYLRPNIKRGNFTVDEVDLIIRLHKLLGNRHSLALSLSLSLSLRVWSLIAGRLPGRTSNDVKNYWNTHLHKKLNDQRKDVQKSKTTQSTMEKTKAIRPRPRTFSKNLPWQMDKTIITDKTQTKENFSNPFQTPSPKDDDGILWWDNILSDPDINREMITKTNEEAIMEGGGENEKSDMQGAGRDPFSCVQQDEQSDWSDFFMDNMDLWDILGDYQVVP</sequence>
<proteinExistence type="predicted"/>